<accession>M3INR4</accession>
<gene>
    <name evidence="1" type="ORF">LEP1GSC150_4632</name>
</gene>
<comment type="caution">
    <text evidence="1">The sequence shown here is derived from an EMBL/GenBank/DDBJ whole genome shotgun (WGS) entry which is preliminary data.</text>
</comment>
<reference evidence="1 2" key="1">
    <citation type="submission" date="2013-02" db="EMBL/GenBank/DDBJ databases">
        <authorList>
            <person name="Harkins D.M."/>
            <person name="Durkin A.S."/>
            <person name="Brinkac L.M."/>
            <person name="Haft D.H."/>
            <person name="Selengut J.D."/>
            <person name="Sanka R."/>
            <person name="DePew J."/>
            <person name="Purushe J."/>
            <person name="Tulsiani S.M."/>
            <person name="Graham G.C."/>
            <person name="Burns M.-A."/>
            <person name="Dohnt M.F."/>
            <person name="Smythe L.D."/>
            <person name="McKay D.B."/>
            <person name="Craig S.B."/>
            <person name="Vinetz J.M."/>
            <person name="Sutton G.G."/>
            <person name="Nierman W.C."/>
            <person name="Fouts D.E."/>
        </authorList>
    </citation>
    <scope>NUCLEOTIDE SEQUENCE [LARGE SCALE GENOMIC DNA]</scope>
    <source>
        <strain evidence="1 2">LT2050</strain>
    </source>
</reference>
<protein>
    <recommendedName>
        <fullName evidence="3">Fibronectin type III domain protein</fullName>
    </recommendedName>
</protein>
<dbReference type="Proteomes" id="UP000011778">
    <property type="component" value="Unassembled WGS sequence"/>
</dbReference>
<evidence type="ECO:0000313" key="1">
    <source>
        <dbReference type="EMBL" id="EMG22252.1"/>
    </source>
</evidence>
<organism evidence="1 2">
    <name type="scientific">Leptospira interrogans serovar Copenhageni str. LT2050</name>
    <dbReference type="NCBI Taxonomy" id="1001598"/>
    <lineage>
        <taxon>Bacteria</taxon>
        <taxon>Pseudomonadati</taxon>
        <taxon>Spirochaetota</taxon>
        <taxon>Spirochaetia</taxon>
        <taxon>Leptospirales</taxon>
        <taxon>Leptospiraceae</taxon>
        <taxon>Leptospira</taxon>
    </lineage>
</organism>
<evidence type="ECO:0000313" key="2">
    <source>
        <dbReference type="Proteomes" id="UP000011778"/>
    </source>
</evidence>
<name>M3INR4_LEPIT</name>
<dbReference type="EMBL" id="AFMD02000235">
    <property type="protein sequence ID" value="EMG22252.1"/>
    <property type="molecule type" value="Genomic_DNA"/>
</dbReference>
<dbReference type="CDD" id="cd00063">
    <property type="entry name" value="FN3"/>
    <property type="match status" value="1"/>
</dbReference>
<proteinExistence type="predicted"/>
<dbReference type="InterPro" id="IPR003961">
    <property type="entry name" value="FN3_dom"/>
</dbReference>
<sequence>MNSEILLEKNQLFLKKGTTYFFRISAYNKFYHFQNGKDQVSTLSDPVEVYFLSE</sequence>
<evidence type="ECO:0008006" key="3">
    <source>
        <dbReference type="Google" id="ProtNLM"/>
    </source>
</evidence>
<dbReference type="AlphaFoldDB" id="M3INR4"/>